<evidence type="ECO:0000313" key="7">
    <source>
        <dbReference type="EMBL" id="MFC7203688.1"/>
    </source>
</evidence>
<evidence type="ECO:0000259" key="6">
    <source>
        <dbReference type="Pfam" id="PF07992"/>
    </source>
</evidence>
<dbReference type="PANTHER" id="PTHR42913:SF3">
    <property type="entry name" value="64 KDA MITOCHONDRIAL NADH DEHYDROGENASE (EUROFUNG)"/>
    <property type="match status" value="1"/>
</dbReference>
<feature type="domain" description="FAD/NAD(P)-binding" evidence="6">
    <location>
        <begin position="1"/>
        <end position="288"/>
    </location>
</feature>
<organism evidence="7 8">
    <name type="scientific">Haloferax namakaokahaiae</name>
    <dbReference type="NCBI Taxonomy" id="1748331"/>
    <lineage>
        <taxon>Archaea</taxon>
        <taxon>Methanobacteriati</taxon>
        <taxon>Methanobacteriota</taxon>
        <taxon>Stenosarchaea group</taxon>
        <taxon>Halobacteria</taxon>
        <taxon>Halobacteriales</taxon>
        <taxon>Haloferacaceae</taxon>
        <taxon>Haloferax</taxon>
    </lineage>
</organism>
<evidence type="ECO:0000256" key="5">
    <source>
        <dbReference type="ARBA" id="ARBA00023002"/>
    </source>
</evidence>
<reference evidence="7 8" key="1">
    <citation type="journal article" date="2019" name="Int. J. Syst. Evol. Microbiol.">
        <title>The Global Catalogue of Microorganisms (GCM) 10K type strain sequencing project: providing services to taxonomists for standard genome sequencing and annotation.</title>
        <authorList>
            <consortium name="The Broad Institute Genomics Platform"/>
            <consortium name="The Broad Institute Genome Sequencing Center for Infectious Disease"/>
            <person name="Wu L."/>
            <person name="Ma J."/>
        </authorList>
    </citation>
    <scope>NUCLEOTIDE SEQUENCE [LARGE SCALE GENOMIC DNA]</scope>
    <source>
        <strain evidence="7 8">DSM 29988</strain>
    </source>
</reference>
<evidence type="ECO:0000256" key="2">
    <source>
        <dbReference type="ARBA" id="ARBA00005272"/>
    </source>
</evidence>
<dbReference type="PANTHER" id="PTHR42913">
    <property type="entry name" value="APOPTOSIS-INDUCING FACTOR 1"/>
    <property type="match status" value="1"/>
</dbReference>
<dbReference type="Pfam" id="PF07992">
    <property type="entry name" value="Pyr_redox_2"/>
    <property type="match status" value="1"/>
</dbReference>
<dbReference type="EMBL" id="JBHTAA010000005">
    <property type="protein sequence ID" value="MFC7203688.1"/>
    <property type="molecule type" value="Genomic_DNA"/>
</dbReference>
<gene>
    <name evidence="7" type="ORF">ACFQJC_09190</name>
</gene>
<dbReference type="InterPro" id="IPR023753">
    <property type="entry name" value="FAD/NAD-binding_dom"/>
</dbReference>
<proteinExistence type="inferred from homology"/>
<keyword evidence="5 7" id="KW-0560">Oxidoreductase</keyword>
<keyword evidence="4" id="KW-0274">FAD</keyword>
<name>A0ABD5ZEM7_9EURY</name>
<comment type="similarity">
    <text evidence="2">Belongs to the NADH dehydrogenase family.</text>
</comment>
<dbReference type="AlphaFoldDB" id="A0ABD5ZEM7"/>
<dbReference type="Gene3D" id="3.50.50.100">
    <property type="match status" value="1"/>
</dbReference>
<dbReference type="GO" id="GO:0016491">
    <property type="term" value="F:oxidoreductase activity"/>
    <property type="evidence" value="ECO:0007669"/>
    <property type="project" value="UniProtKB-KW"/>
</dbReference>
<protein>
    <submittedName>
        <fullName evidence="7">NAD(P)/FAD-dependent oxidoreductase</fullName>
        <ecNumber evidence="7">1.6.5.-</ecNumber>
    </submittedName>
</protein>
<dbReference type="InterPro" id="IPR036188">
    <property type="entry name" value="FAD/NAD-bd_sf"/>
</dbReference>
<dbReference type="RefSeq" id="WP_390223025.1">
    <property type="nucleotide sequence ID" value="NZ_JBHTAA010000005.1"/>
</dbReference>
<keyword evidence="8" id="KW-1185">Reference proteome</keyword>
<accession>A0ABD5ZEM7</accession>
<dbReference type="InterPro" id="IPR051169">
    <property type="entry name" value="NADH-Q_oxidoreductase"/>
</dbReference>
<comment type="caution">
    <text evidence="7">The sequence shown here is derived from an EMBL/GenBank/DDBJ whole genome shotgun (WGS) entry which is preliminary data.</text>
</comment>
<dbReference type="SUPFAM" id="SSF51905">
    <property type="entry name" value="FAD/NAD(P)-binding domain"/>
    <property type="match status" value="2"/>
</dbReference>
<evidence type="ECO:0000313" key="8">
    <source>
        <dbReference type="Proteomes" id="UP001596481"/>
    </source>
</evidence>
<evidence type="ECO:0000256" key="1">
    <source>
        <dbReference type="ARBA" id="ARBA00001974"/>
    </source>
</evidence>
<sequence length="377" mass="40147">MRVLVLGAGYAGVTLARDLERSLPDSADLIVVNDAPTHLVQHEVHRAIRHPTIADAISLPLDDLFDRAEVVIDRVTGLDRDARRVHLADGDSLRYDYCAVCLGGETNYFGIPGVEEHALPLKRLADAAAIRERFFEACTHGGTVVIGGAGLSGVQIAGELAALRDEEDAATDIVVLEQLGTVAPAFAPAFQRAVRDELLDCGVEIRTETTVERATESTVETDTGDIDYDMLIWAGGIGGSEAMANERPPVRADLRLDARTFVVGDAARAVDADGEPVPASASAAIREAKVVAKNIADQVRYAQHDEHGDFPPRPDPYRFDVPGWIVSIGDSAVAQVGPQIFRGSAAKAMKATVGAGYLTTVGAVSQAVTLVEEELHE</sequence>
<dbReference type="Proteomes" id="UP001596481">
    <property type="component" value="Unassembled WGS sequence"/>
</dbReference>
<comment type="cofactor">
    <cofactor evidence="1">
        <name>FAD</name>
        <dbReference type="ChEBI" id="CHEBI:57692"/>
    </cofactor>
</comment>
<dbReference type="EC" id="1.6.5.-" evidence="7"/>
<evidence type="ECO:0000256" key="4">
    <source>
        <dbReference type="ARBA" id="ARBA00022827"/>
    </source>
</evidence>
<evidence type="ECO:0000256" key="3">
    <source>
        <dbReference type="ARBA" id="ARBA00022630"/>
    </source>
</evidence>
<keyword evidence="3" id="KW-0285">Flavoprotein</keyword>